<sequence>MGSKLPMEVTVKDVRGAQMYVGWSQYRSRELPTPAPQRQRKVAMPFEKPWWSDPETKRMRVARYKLYDAEFRFKASMKNGLCWLKRQCTWVR</sequence>
<comment type="caution">
    <text evidence="1">The sequence shown here is derived from an EMBL/GenBank/DDBJ whole genome shotgun (WGS) entry which is preliminary data.</text>
</comment>
<accession>A0A218WHX8</accession>
<dbReference type="EMBL" id="MTKT01004293">
    <property type="protein sequence ID" value="OWM72437.1"/>
    <property type="molecule type" value="Genomic_DNA"/>
</dbReference>
<dbReference type="InterPro" id="IPR021899">
    <property type="entry name" value="DUF3511"/>
</dbReference>
<gene>
    <name evidence="1" type="ORF">CDL15_Pgr018322</name>
</gene>
<dbReference type="Proteomes" id="UP000197138">
    <property type="component" value="Unassembled WGS sequence"/>
</dbReference>
<proteinExistence type="predicted"/>
<evidence type="ECO:0000313" key="1">
    <source>
        <dbReference type="EMBL" id="OWM72437.1"/>
    </source>
</evidence>
<protein>
    <submittedName>
        <fullName evidence="1">Uncharacterized protein</fullName>
    </submittedName>
</protein>
<dbReference type="AlphaFoldDB" id="A0A218WHX8"/>
<dbReference type="Pfam" id="PF12023">
    <property type="entry name" value="DUF3511"/>
    <property type="match status" value="1"/>
</dbReference>
<name>A0A218WHX8_PUNGR</name>
<evidence type="ECO:0000313" key="2">
    <source>
        <dbReference type="Proteomes" id="UP000197138"/>
    </source>
</evidence>
<organism evidence="1 2">
    <name type="scientific">Punica granatum</name>
    <name type="common">Pomegranate</name>
    <dbReference type="NCBI Taxonomy" id="22663"/>
    <lineage>
        <taxon>Eukaryota</taxon>
        <taxon>Viridiplantae</taxon>
        <taxon>Streptophyta</taxon>
        <taxon>Embryophyta</taxon>
        <taxon>Tracheophyta</taxon>
        <taxon>Spermatophyta</taxon>
        <taxon>Magnoliopsida</taxon>
        <taxon>eudicotyledons</taxon>
        <taxon>Gunneridae</taxon>
        <taxon>Pentapetalae</taxon>
        <taxon>rosids</taxon>
        <taxon>malvids</taxon>
        <taxon>Myrtales</taxon>
        <taxon>Lythraceae</taxon>
        <taxon>Punica</taxon>
    </lineage>
</organism>
<reference evidence="2" key="1">
    <citation type="journal article" date="2017" name="Plant J.">
        <title>The pomegranate (Punica granatum L.) genome and the genomics of punicalagin biosynthesis.</title>
        <authorList>
            <person name="Qin G."/>
            <person name="Xu C."/>
            <person name="Ming R."/>
            <person name="Tang H."/>
            <person name="Guyot R."/>
            <person name="Kramer E.M."/>
            <person name="Hu Y."/>
            <person name="Yi X."/>
            <person name="Qi Y."/>
            <person name="Xu X."/>
            <person name="Gao Z."/>
            <person name="Pan H."/>
            <person name="Jian J."/>
            <person name="Tian Y."/>
            <person name="Yue Z."/>
            <person name="Xu Y."/>
        </authorList>
    </citation>
    <scope>NUCLEOTIDE SEQUENCE [LARGE SCALE GENOMIC DNA]</scope>
    <source>
        <strain evidence="2">cv. Dabenzi</strain>
    </source>
</reference>